<protein>
    <recommendedName>
        <fullName evidence="5">Peptidase C14 caspase domain-containing protein</fullName>
    </recommendedName>
</protein>
<dbReference type="PANTHER" id="PTHR48104">
    <property type="entry name" value="METACASPASE-4"/>
    <property type="match status" value="1"/>
</dbReference>
<accession>A0A0D2PE12</accession>
<keyword evidence="3" id="KW-0788">Thiol protease</keyword>
<keyword evidence="2" id="KW-0053">Apoptosis</keyword>
<evidence type="ECO:0000256" key="1">
    <source>
        <dbReference type="ARBA" id="ARBA00009005"/>
    </source>
</evidence>
<dbReference type="OMA" id="HICHTIH"/>
<evidence type="ECO:0000259" key="5">
    <source>
        <dbReference type="Pfam" id="PF00656"/>
    </source>
</evidence>
<comment type="similarity">
    <text evidence="1">Belongs to the peptidase C14B family.</text>
</comment>
<dbReference type="Gene3D" id="3.40.50.12660">
    <property type="match status" value="1"/>
</dbReference>
<feature type="domain" description="Peptidase C14 caspase" evidence="5">
    <location>
        <begin position="38"/>
        <end position="352"/>
    </location>
</feature>
<dbReference type="InterPro" id="IPR011600">
    <property type="entry name" value="Pept_C14_caspase"/>
</dbReference>
<feature type="region of interest" description="Disordered" evidence="4">
    <location>
        <begin position="383"/>
        <end position="426"/>
    </location>
</feature>
<dbReference type="Proteomes" id="UP000054270">
    <property type="component" value="Unassembled WGS sequence"/>
</dbReference>
<dbReference type="PANTHER" id="PTHR48104:SF30">
    <property type="entry name" value="METACASPASE-1"/>
    <property type="match status" value="1"/>
</dbReference>
<evidence type="ECO:0000256" key="4">
    <source>
        <dbReference type="SAM" id="MobiDB-lite"/>
    </source>
</evidence>
<evidence type="ECO:0000256" key="3">
    <source>
        <dbReference type="ARBA" id="ARBA00022807"/>
    </source>
</evidence>
<evidence type="ECO:0000256" key="2">
    <source>
        <dbReference type="ARBA" id="ARBA00022703"/>
    </source>
</evidence>
<dbReference type="OrthoDB" id="3223806at2759"/>
<dbReference type="EMBL" id="KN817520">
    <property type="protein sequence ID" value="KJA29059.1"/>
    <property type="molecule type" value="Genomic_DNA"/>
</dbReference>
<keyword evidence="7" id="KW-1185">Reference proteome</keyword>
<evidence type="ECO:0000313" key="7">
    <source>
        <dbReference type="Proteomes" id="UP000054270"/>
    </source>
</evidence>
<dbReference type="InterPro" id="IPR029030">
    <property type="entry name" value="Caspase-like_dom_sf"/>
</dbReference>
<gene>
    <name evidence="6" type="ORF">HYPSUDRAFT_197157</name>
</gene>
<dbReference type="SUPFAM" id="SSF52129">
    <property type="entry name" value="Caspase-like"/>
    <property type="match status" value="1"/>
</dbReference>
<reference evidence="7" key="1">
    <citation type="submission" date="2014-04" db="EMBL/GenBank/DDBJ databases">
        <title>Evolutionary Origins and Diversification of the Mycorrhizal Mutualists.</title>
        <authorList>
            <consortium name="DOE Joint Genome Institute"/>
            <consortium name="Mycorrhizal Genomics Consortium"/>
            <person name="Kohler A."/>
            <person name="Kuo A."/>
            <person name="Nagy L.G."/>
            <person name="Floudas D."/>
            <person name="Copeland A."/>
            <person name="Barry K.W."/>
            <person name="Cichocki N."/>
            <person name="Veneault-Fourrey C."/>
            <person name="LaButti K."/>
            <person name="Lindquist E.A."/>
            <person name="Lipzen A."/>
            <person name="Lundell T."/>
            <person name="Morin E."/>
            <person name="Murat C."/>
            <person name="Riley R."/>
            <person name="Ohm R."/>
            <person name="Sun H."/>
            <person name="Tunlid A."/>
            <person name="Henrissat B."/>
            <person name="Grigoriev I.V."/>
            <person name="Hibbett D.S."/>
            <person name="Martin F."/>
        </authorList>
    </citation>
    <scope>NUCLEOTIDE SEQUENCE [LARGE SCALE GENOMIC DNA]</scope>
    <source>
        <strain evidence="7">FD-334 SS-4</strain>
    </source>
</reference>
<dbReference type="GO" id="GO:0004197">
    <property type="term" value="F:cysteine-type endopeptidase activity"/>
    <property type="evidence" value="ECO:0007669"/>
    <property type="project" value="InterPro"/>
</dbReference>
<dbReference type="InterPro" id="IPR050452">
    <property type="entry name" value="Metacaspase"/>
</dbReference>
<dbReference type="AlphaFoldDB" id="A0A0D2PE12"/>
<keyword evidence="3" id="KW-0645">Protease</keyword>
<proteinExistence type="inferred from homology"/>
<sequence>MASFSPFQSSSSTIPTPAIQVARGAQPCHMPDTMSPKKAALLIGICDKKTLKGPHTDVEMMRALLVDVYGYAPENITVLLDDEQDGHVQPTKNDILKAIDNLVRDARAGDQFFFHFAGHAGQGEAINLEEEDGKDEFIYTSDEGSIQDDVLYERLVKPLPPKAKLTAIMDACHSGTILDLKHHKCNQVYVPWISKGPRHSKTLWSRVVKKNGIIVTDSLKSTSVDEIPIAPPVANIQPPCVATKRSTPLSIITNIPSNLEDNHILDSPGHNVECSSPVPNFCDGFTCRKSSPNAEELECADVICLSSSQDSQLTWEKNGVSMSQILVNFLRQNPNPVLHNLMMHICHTIHQAMVDLHDQFRDYEQKMRIYNAKRLKPRLLKNQPSCIIPGKRKHKPSTKSEESKRSTKFGKGNNGRHIQSQKPVKSAPVAVAVETINFQDPVLSSHLPLDMKNRHWDM</sequence>
<dbReference type="GO" id="GO:0006508">
    <property type="term" value="P:proteolysis"/>
    <property type="evidence" value="ECO:0007669"/>
    <property type="project" value="InterPro"/>
</dbReference>
<evidence type="ECO:0000313" key="6">
    <source>
        <dbReference type="EMBL" id="KJA29059.1"/>
    </source>
</evidence>
<name>A0A0D2PE12_HYPSF</name>
<organism evidence="6 7">
    <name type="scientific">Hypholoma sublateritium (strain FD-334 SS-4)</name>
    <dbReference type="NCBI Taxonomy" id="945553"/>
    <lineage>
        <taxon>Eukaryota</taxon>
        <taxon>Fungi</taxon>
        <taxon>Dikarya</taxon>
        <taxon>Basidiomycota</taxon>
        <taxon>Agaricomycotina</taxon>
        <taxon>Agaricomycetes</taxon>
        <taxon>Agaricomycetidae</taxon>
        <taxon>Agaricales</taxon>
        <taxon>Agaricineae</taxon>
        <taxon>Strophariaceae</taxon>
        <taxon>Hypholoma</taxon>
    </lineage>
</organism>
<dbReference type="GO" id="GO:0005737">
    <property type="term" value="C:cytoplasm"/>
    <property type="evidence" value="ECO:0007669"/>
    <property type="project" value="TreeGrafter"/>
</dbReference>
<dbReference type="GO" id="GO:0006915">
    <property type="term" value="P:apoptotic process"/>
    <property type="evidence" value="ECO:0007669"/>
    <property type="project" value="UniProtKB-KW"/>
</dbReference>
<keyword evidence="3" id="KW-0378">Hydrolase</keyword>
<dbReference type="Pfam" id="PF00656">
    <property type="entry name" value="Peptidase_C14"/>
    <property type="match status" value="1"/>
</dbReference>